<comment type="caution">
    <text evidence="1">The sequence shown here is derived from an EMBL/GenBank/DDBJ whole genome shotgun (WGS) entry which is preliminary data.</text>
</comment>
<evidence type="ECO:0000313" key="2">
    <source>
        <dbReference type="Proteomes" id="UP000543836"/>
    </source>
</evidence>
<name>A0A7W6ZZK5_9HYPH</name>
<protein>
    <submittedName>
        <fullName evidence="1">Uncharacterized protein</fullName>
    </submittedName>
</protein>
<accession>A0A7W6ZZK5</accession>
<reference evidence="1 2" key="1">
    <citation type="submission" date="2020-08" db="EMBL/GenBank/DDBJ databases">
        <title>Genomic Encyclopedia of Type Strains, Phase IV (KMG-V): Genome sequencing to study the core and pangenomes of soil and plant-associated prokaryotes.</title>
        <authorList>
            <person name="Whitman W."/>
        </authorList>
    </citation>
    <scope>NUCLEOTIDE SEQUENCE [LARGE SCALE GENOMIC DNA]</scope>
    <source>
        <strain evidence="1 2">SEMIA 492</strain>
    </source>
</reference>
<dbReference type="EMBL" id="JACIIG010000020">
    <property type="protein sequence ID" value="MBB4571182.1"/>
    <property type="molecule type" value="Genomic_DNA"/>
</dbReference>
<proteinExistence type="predicted"/>
<dbReference type="Proteomes" id="UP000543836">
    <property type="component" value="Unassembled WGS sequence"/>
</dbReference>
<evidence type="ECO:0000313" key="1">
    <source>
        <dbReference type="EMBL" id="MBB4571182.1"/>
    </source>
</evidence>
<keyword evidence="2" id="KW-1185">Reference proteome</keyword>
<organism evidence="1 2">
    <name type="scientific">Rhizobium leucaenae</name>
    <dbReference type="NCBI Taxonomy" id="29450"/>
    <lineage>
        <taxon>Bacteria</taxon>
        <taxon>Pseudomonadati</taxon>
        <taxon>Pseudomonadota</taxon>
        <taxon>Alphaproteobacteria</taxon>
        <taxon>Hyphomicrobiales</taxon>
        <taxon>Rhizobiaceae</taxon>
        <taxon>Rhizobium/Agrobacterium group</taxon>
        <taxon>Rhizobium</taxon>
    </lineage>
</organism>
<sequence>MVYRRNARIFHKSNSRCLVMWRQSITRAG</sequence>
<dbReference type="AlphaFoldDB" id="A0A7W6ZZK5"/>
<gene>
    <name evidence="1" type="ORF">GGE60_005340</name>
</gene>